<dbReference type="PROSITE" id="PS50806">
    <property type="entry name" value="KRAB_RELATED"/>
    <property type="match status" value="1"/>
</dbReference>
<keyword evidence="4" id="KW-1185">Reference proteome</keyword>
<dbReference type="PANTHER" id="PTHR14112">
    <property type="entry name" value="SYNOVIAL SARCOMA, X MEMBER"/>
    <property type="match status" value="1"/>
</dbReference>
<reference evidence="3 4" key="1">
    <citation type="submission" date="2023-05" db="EMBL/GenBank/DDBJ databases">
        <title>B98-5 Cell Line De Novo Hybrid Assembly: An Optical Mapping Approach.</title>
        <authorList>
            <person name="Kananen K."/>
            <person name="Auerbach J.A."/>
            <person name="Kautto E."/>
            <person name="Blachly J.S."/>
        </authorList>
    </citation>
    <scope>NUCLEOTIDE SEQUENCE [LARGE SCALE GENOMIC DNA]</scope>
    <source>
        <strain evidence="3">B95-8</strain>
        <tissue evidence="3">Cell line</tissue>
    </source>
</reference>
<dbReference type="InterPro" id="IPR001909">
    <property type="entry name" value="KRAB"/>
</dbReference>
<comment type="caution">
    <text evidence="3">The sequence shown here is derived from an EMBL/GenBank/DDBJ whole genome shotgun (WGS) entry which is preliminary data.</text>
</comment>
<evidence type="ECO:0000259" key="2">
    <source>
        <dbReference type="PROSITE" id="PS50806"/>
    </source>
</evidence>
<gene>
    <name evidence="3" type="ORF">P7K49_038069</name>
</gene>
<feature type="region of interest" description="Disordered" evidence="1">
    <location>
        <begin position="1"/>
        <end position="56"/>
    </location>
</feature>
<dbReference type="InterPro" id="IPR036051">
    <property type="entry name" value="KRAB_dom_sf"/>
</dbReference>
<accession>A0ABQ9TDL4</accession>
<dbReference type="PANTHER" id="PTHR14112:SF1">
    <property type="entry name" value="KRAB-RELATED DOMAIN-CONTAINING PROTEIN"/>
    <property type="match status" value="1"/>
</dbReference>
<feature type="domain" description="KRAB-related" evidence="2">
    <location>
        <begin position="60"/>
        <end position="123"/>
    </location>
</feature>
<proteinExistence type="predicted"/>
<dbReference type="InterPro" id="IPR003655">
    <property type="entry name" value="aKRAB"/>
</dbReference>
<evidence type="ECO:0000256" key="1">
    <source>
        <dbReference type="SAM" id="MobiDB-lite"/>
    </source>
</evidence>
<sequence length="207" mass="23257">MDGEMQHLTPGDCGRPSVISPSTGPLTQDVSLAGQTAPRAMNGDDSSAKNPSDDEQISENKLKALDDIAQYFSEKDWEKLKYSEKITYMYMKRNYEAMCRLGFQVTIPLFMRDKAAGDSQEDDSDRDSNSRNLVECRTMTFGMFQGLLPQIMPRKPPEEEENDSEAVPETSGTQNDVKELCYPQCTPMYSGEPSTLEMINEIPGKRK</sequence>
<organism evidence="3 4">
    <name type="scientific">Saguinus oedipus</name>
    <name type="common">Cotton-top tamarin</name>
    <name type="synonym">Oedipomidas oedipus</name>
    <dbReference type="NCBI Taxonomy" id="9490"/>
    <lineage>
        <taxon>Eukaryota</taxon>
        <taxon>Metazoa</taxon>
        <taxon>Chordata</taxon>
        <taxon>Craniata</taxon>
        <taxon>Vertebrata</taxon>
        <taxon>Euteleostomi</taxon>
        <taxon>Mammalia</taxon>
        <taxon>Eutheria</taxon>
        <taxon>Euarchontoglires</taxon>
        <taxon>Primates</taxon>
        <taxon>Haplorrhini</taxon>
        <taxon>Platyrrhini</taxon>
        <taxon>Cebidae</taxon>
        <taxon>Callitrichinae</taxon>
        <taxon>Saguinus</taxon>
    </lineage>
</organism>
<evidence type="ECO:0000313" key="3">
    <source>
        <dbReference type="EMBL" id="KAK2082833.1"/>
    </source>
</evidence>
<dbReference type="SMART" id="SM00349">
    <property type="entry name" value="KRAB"/>
    <property type="match status" value="1"/>
</dbReference>
<dbReference type="SUPFAM" id="SSF109640">
    <property type="entry name" value="KRAB domain (Kruppel-associated box)"/>
    <property type="match status" value="1"/>
</dbReference>
<evidence type="ECO:0000313" key="4">
    <source>
        <dbReference type="Proteomes" id="UP001266305"/>
    </source>
</evidence>
<feature type="region of interest" description="Disordered" evidence="1">
    <location>
        <begin position="151"/>
        <end position="179"/>
    </location>
</feature>
<protein>
    <recommendedName>
        <fullName evidence="2">KRAB-related domain-containing protein</fullName>
    </recommendedName>
</protein>
<dbReference type="Proteomes" id="UP001266305">
    <property type="component" value="Unassembled WGS sequence"/>
</dbReference>
<feature type="compositionally biased region" description="Polar residues" evidence="1">
    <location>
        <begin position="19"/>
        <end position="34"/>
    </location>
</feature>
<name>A0ABQ9TDL4_SAGOE</name>
<dbReference type="EMBL" id="JASSZA010000023">
    <property type="protein sequence ID" value="KAK2082833.1"/>
    <property type="molecule type" value="Genomic_DNA"/>
</dbReference>